<evidence type="ECO:0000313" key="2">
    <source>
        <dbReference type="EMBL" id="OLY77913.1"/>
    </source>
</evidence>
<dbReference type="Proteomes" id="UP000187455">
    <property type="component" value="Unassembled WGS sequence"/>
</dbReference>
<evidence type="ECO:0000313" key="3">
    <source>
        <dbReference type="Proteomes" id="UP000187455"/>
    </source>
</evidence>
<proteinExistence type="predicted"/>
<feature type="transmembrane region" description="Helical" evidence="1">
    <location>
        <begin position="22"/>
        <end position="41"/>
    </location>
</feature>
<evidence type="ECO:0000256" key="1">
    <source>
        <dbReference type="SAM" id="Phobius"/>
    </source>
</evidence>
<keyword evidence="1" id="KW-1133">Transmembrane helix</keyword>
<sequence>MLFVLVLNAASSDKKTHGAKLGLLIALMVVTLMFHVFMNYYMYPRMEYLDSVCPSIQGKLDKLPKFIKRINLFNWNYAIPEYNDYEEVYKEGCALDEGKRHNSNFDNPLFSEKGFTVVWVPRSGSTELNGVYDMLNKNLSKYGCVSIKGAGINKYNNVYVYGNEEPKCDFSSKKERVDLNVIAAI</sequence>
<comment type="caution">
    <text evidence="2">The sequence shown here is derived from an EMBL/GenBank/DDBJ whole genome shotgun (WGS) entry which is preliminary data.</text>
</comment>
<organism evidence="2 3">
    <name type="scientific">Smittium mucronatum</name>
    <dbReference type="NCBI Taxonomy" id="133383"/>
    <lineage>
        <taxon>Eukaryota</taxon>
        <taxon>Fungi</taxon>
        <taxon>Fungi incertae sedis</taxon>
        <taxon>Zoopagomycota</taxon>
        <taxon>Kickxellomycotina</taxon>
        <taxon>Harpellomycetes</taxon>
        <taxon>Harpellales</taxon>
        <taxon>Legeriomycetaceae</taxon>
        <taxon>Smittium</taxon>
    </lineage>
</organism>
<accession>A0A1R0GLY3</accession>
<keyword evidence="1" id="KW-0472">Membrane</keyword>
<gene>
    <name evidence="2" type="ORF">AYI68_g8053</name>
</gene>
<name>A0A1R0GLY3_9FUNG</name>
<dbReference type="EMBL" id="LSSL01007581">
    <property type="protein sequence ID" value="OLY77913.1"/>
    <property type="molecule type" value="Genomic_DNA"/>
</dbReference>
<reference evidence="2 3" key="1">
    <citation type="journal article" date="2016" name="Mol. Biol. Evol.">
        <title>Genome-Wide Survey of Gut Fungi (Harpellales) Reveals the First Horizontally Transferred Ubiquitin Gene from a Mosquito Host.</title>
        <authorList>
            <person name="Wang Y."/>
            <person name="White M.M."/>
            <person name="Kvist S."/>
            <person name="Moncalvo J.M."/>
        </authorList>
    </citation>
    <scope>NUCLEOTIDE SEQUENCE [LARGE SCALE GENOMIC DNA]</scope>
    <source>
        <strain evidence="2 3">ALG-7-W6</strain>
    </source>
</reference>
<keyword evidence="3" id="KW-1185">Reference proteome</keyword>
<keyword evidence="1" id="KW-0812">Transmembrane</keyword>
<dbReference type="AlphaFoldDB" id="A0A1R0GLY3"/>
<protein>
    <submittedName>
        <fullName evidence="2">Uncharacterized protein</fullName>
    </submittedName>
</protein>